<dbReference type="EMBL" id="MU971593">
    <property type="protein sequence ID" value="KAK9233794.1"/>
    <property type="molecule type" value="Genomic_DNA"/>
</dbReference>
<evidence type="ECO:0000313" key="2">
    <source>
        <dbReference type="Proteomes" id="UP001433508"/>
    </source>
</evidence>
<sequence length="745" mass="84145">MADTLNSVQSTKSAIKPSRRRDKPQLSCTLCRRRKLKCDRRQPCETCVRRGLSLSCTYVPFHSKEPERHDQRQVGPAGTSAIQDRIGQLETLVTSLMNNLQRSNPPRAISGEKHDSPNPSSAVAAPELVYNFNQEPSPLADSVGRISLDSTETVYVESAHWTAILDGIAELKDSFEGDTESTEDNTIPSNVECRYSPDLVFGSYEHVDKHQILAAIPPRLIVDRLMAEYFNSMHIAPGSLSFLYSMVLRSTDLTKYDAFWDHPLDTPVIWIGLLLAVLCLATLHHRQSDYPQFDSDSPDVVQIYREKIIQCLVLGRYTKCPPYTLETLLLYLHIEVIKSDDAQIENWIIVGVIVRLALRMGYHRDPSHFPSISPFHAEMRRRTWAYIFQLDVLASAQFGLPRMIKQSQSDTAEPRNLKDEDLDENMQELPLPRPESDQTSVQYAVEKNKIASVYGMICDLTTSTPPPSYAEVLRLDSILNEAYSAMPQALQMRPMEKSIIDSPNVIINRLYISLLFQKSKCVLHRKYMLGARTDSRYYYSRVTCVNAALQCLQYQSLLHDETQAGGRLYNDRWKVSSIINGDFLMATSVLCLDISHDISAESLSEYQTTSVDSDLKHRVTNALEKSYPIWLQLSHSSREGQKAVEVLRVVLDKIKKASTAMDTGSTTLDGQDNSSTDLSPSIPGILRTQLASETIHHISNTHILPEDSGTWTDSLDTEAEFFDLYNLGFPYKTQTVDEMLEMTLG</sequence>
<name>A0ACC3SQ87_LIPKO</name>
<proteinExistence type="predicted"/>
<organism evidence="1 2">
    <name type="scientific">Lipomyces kononenkoae</name>
    <name type="common">Yeast</name>
    <dbReference type="NCBI Taxonomy" id="34357"/>
    <lineage>
        <taxon>Eukaryota</taxon>
        <taxon>Fungi</taxon>
        <taxon>Dikarya</taxon>
        <taxon>Ascomycota</taxon>
        <taxon>Saccharomycotina</taxon>
        <taxon>Lipomycetes</taxon>
        <taxon>Lipomycetales</taxon>
        <taxon>Lipomycetaceae</taxon>
        <taxon>Lipomyces</taxon>
    </lineage>
</organism>
<comment type="caution">
    <text evidence="1">The sequence shown here is derived from an EMBL/GenBank/DDBJ whole genome shotgun (WGS) entry which is preliminary data.</text>
</comment>
<gene>
    <name evidence="1" type="ORF">V1525DRAFT_459960</name>
</gene>
<keyword evidence="2" id="KW-1185">Reference proteome</keyword>
<protein>
    <submittedName>
        <fullName evidence="1">Fungal-specific transcription factor domain-containing protein</fullName>
    </submittedName>
</protein>
<evidence type="ECO:0000313" key="1">
    <source>
        <dbReference type="EMBL" id="KAK9233794.1"/>
    </source>
</evidence>
<dbReference type="Proteomes" id="UP001433508">
    <property type="component" value="Unassembled WGS sequence"/>
</dbReference>
<accession>A0ACC3SQ87</accession>
<reference evidence="2" key="1">
    <citation type="journal article" date="2024" name="Front. Bioeng. Biotechnol.">
        <title>Genome-scale model development and genomic sequencing of the oleaginous clade Lipomyces.</title>
        <authorList>
            <person name="Czajka J.J."/>
            <person name="Han Y."/>
            <person name="Kim J."/>
            <person name="Mondo S.J."/>
            <person name="Hofstad B.A."/>
            <person name="Robles A."/>
            <person name="Haridas S."/>
            <person name="Riley R."/>
            <person name="LaButti K."/>
            <person name="Pangilinan J."/>
            <person name="Andreopoulos W."/>
            <person name="Lipzen A."/>
            <person name="Yan J."/>
            <person name="Wang M."/>
            <person name="Ng V."/>
            <person name="Grigoriev I.V."/>
            <person name="Spatafora J.W."/>
            <person name="Magnuson J.K."/>
            <person name="Baker S.E."/>
            <person name="Pomraning K.R."/>
        </authorList>
    </citation>
    <scope>NUCLEOTIDE SEQUENCE [LARGE SCALE GENOMIC DNA]</scope>
    <source>
        <strain evidence="2">CBS 7786</strain>
    </source>
</reference>